<dbReference type="CDD" id="cd02440">
    <property type="entry name" value="AdoMet_MTases"/>
    <property type="match status" value="1"/>
</dbReference>
<dbReference type="PANTHER" id="PTHR43591:SF99">
    <property type="entry name" value="OS06G0646000 PROTEIN"/>
    <property type="match status" value="1"/>
</dbReference>
<dbReference type="PANTHER" id="PTHR43591">
    <property type="entry name" value="METHYLTRANSFERASE"/>
    <property type="match status" value="1"/>
</dbReference>
<dbReference type="SUPFAM" id="SSF53335">
    <property type="entry name" value="S-adenosyl-L-methionine-dependent methyltransferases"/>
    <property type="match status" value="1"/>
</dbReference>
<dbReference type="EMBL" id="BOOH01000052">
    <property type="protein sequence ID" value="GIH79878.1"/>
    <property type="molecule type" value="Genomic_DNA"/>
</dbReference>
<dbReference type="RefSeq" id="WP_203894325.1">
    <property type="nucleotide sequence ID" value="NZ_BOOH01000052.1"/>
</dbReference>
<dbReference type="GO" id="GO:0008757">
    <property type="term" value="F:S-adenosylmethionine-dependent methyltransferase activity"/>
    <property type="evidence" value="ECO:0007669"/>
    <property type="project" value="InterPro"/>
</dbReference>
<comment type="caution">
    <text evidence="2">The sequence shown here is derived from an EMBL/GenBank/DDBJ whole genome shotgun (WGS) entry which is preliminary data.</text>
</comment>
<accession>A0A8J3W8N6</accession>
<feature type="domain" description="Methyltransferase type 11" evidence="1">
    <location>
        <begin position="48"/>
        <end position="134"/>
    </location>
</feature>
<reference evidence="2 3" key="1">
    <citation type="submission" date="2021-01" db="EMBL/GenBank/DDBJ databases">
        <title>Whole genome shotgun sequence of Planobispora longispora NBRC 13918.</title>
        <authorList>
            <person name="Komaki H."/>
            <person name="Tamura T."/>
        </authorList>
    </citation>
    <scope>NUCLEOTIDE SEQUENCE [LARGE SCALE GENOMIC DNA]</scope>
    <source>
        <strain evidence="2 3">NBRC 13918</strain>
    </source>
</reference>
<dbReference type="Proteomes" id="UP000616724">
    <property type="component" value="Unassembled WGS sequence"/>
</dbReference>
<proteinExistence type="predicted"/>
<organism evidence="2 3">
    <name type="scientific">Planobispora longispora</name>
    <dbReference type="NCBI Taxonomy" id="28887"/>
    <lineage>
        <taxon>Bacteria</taxon>
        <taxon>Bacillati</taxon>
        <taxon>Actinomycetota</taxon>
        <taxon>Actinomycetes</taxon>
        <taxon>Streptosporangiales</taxon>
        <taxon>Streptosporangiaceae</taxon>
        <taxon>Planobispora</taxon>
    </lineage>
</organism>
<dbReference type="Gene3D" id="3.40.50.150">
    <property type="entry name" value="Vaccinia Virus protein VP39"/>
    <property type="match status" value="1"/>
</dbReference>
<dbReference type="InterPro" id="IPR013216">
    <property type="entry name" value="Methyltransf_11"/>
</dbReference>
<evidence type="ECO:0000259" key="1">
    <source>
        <dbReference type="Pfam" id="PF08241"/>
    </source>
</evidence>
<gene>
    <name evidence="2" type="ORF">Plo01_63070</name>
</gene>
<evidence type="ECO:0000313" key="3">
    <source>
        <dbReference type="Proteomes" id="UP000616724"/>
    </source>
</evidence>
<sequence length="229" mass="24557">MATPRDYDADPERFRLAARVTERYLSGGRGQHERVAEVLTVAGADLILDIGCGEGALSAALPAPARRRVVGLDASATMLGRHPLPAVRAEATALPFAAGVFDAAVAVNVLHHLDDPVAAIGEAHRVLAPGGVFVTASPSRLDSPELSHLWRPEPSSFDAEDAPRLVAEVFGRVETEWWDAPLIVLPDERAVRDYLIARCVPPEVASAAVSRVRTPITVTKRGAFVYGYR</sequence>
<protein>
    <recommendedName>
        <fullName evidence="1">Methyltransferase type 11 domain-containing protein</fullName>
    </recommendedName>
</protein>
<dbReference type="AlphaFoldDB" id="A0A8J3W8N6"/>
<keyword evidence="3" id="KW-1185">Reference proteome</keyword>
<dbReference type="Pfam" id="PF08241">
    <property type="entry name" value="Methyltransf_11"/>
    <property type="match status" value="1"/>
</dbReference>
<name>A0A8J3W8N6_9ACTN</name>
<evidence type="ECO:0000313" key="2">
    <source>
        <dbReference type="EMBL" id="GIH79878.1"/>
    </source>
</evidence>
<dbReference type="InterPro" id="IPR029063">
    <property type="entry name" value="SAM-dependent_MTases_sf"/>
</dbReference>